<sequence>MKRRKRNRRNIPTRSEKQVQEIFKSKINNHQNKRHADIVLKDKNDTQHRRNSSHVKLYQEIPDAEEEIQSDRKHDRQTEIREENTEATQTETNQSTTEAEIVLRRSTRRNRKQPDYLKEFEAYKTHTEKLLLKERELNSKLRQII</sequence>
<reference evidence="2" key="1">
    <citation type="submission" date="2020-04" db="EMBL/GenBank/DDBJ databases">
        <authorList>
            <person name="Alioto T."/>
            <person name="Alioto T."/>
            <person name="Gomez Garrido J."/>
        </authorList>
    </citation>
    <scope>NUCLEOTIDE SEQUENCE</scope>
    <source>
        <strain evidence="2">A484AB</strain>
    </source>
</reference>
<dbReference type="Proteomes" id="UP001152795">
    <property type="component" value="Unassembled WGS sequence"/>
</dbReference>
<name>A0A6S7LGP6_PARCT</name>
<protein>
    <submittedName>
        <fullName evidence="2">Uncharacterized protein</fullName>
    </submittedName>
</protein>
<comment type="caution">
    <text evidence="2">The sequence shown here is derived from an EMBL/GenBank/DDBJ whole genome shotgun (WGS) entry which is preliminary data.</text>
</comment>
<organism evidence="2 3">
    <name type="scientific">Paramuricea clavata</name>
    <name type="common">Red gorgonian</name>
    <name type="synonym">Violescent sea-whip</name>
    <dbReference type="NCBI Taxonomy" id="317549"/>
    <lineage>
        <taxon>Eukaryota</taxon>
        <taxon>Metazoa</taxon>
        <taxon>Cnidaria</taxon>
        <taxon>Anthozoa</taxon>
        <taxon>Octocorallia</taxon>
        <taxon>Malacalcyonacea</taxon>
        <taxon>Plexauridae</taxon>
        <taxon>Paramuricea</taxon>
    </lineage>
</organism>
<dbReference type="AlphaFoldDB" id="A0A6S7LGP6"/>
<feature type="region of interest" description="Disordered" evidence="1">
    <location>
        <begin position="34"/>
        <end position="99"/>
    </location>
</feature>
<accession>A0A6S7LGP6</accession>
<feature type="compositionally biased region" description="Low complexity" evidence="1">
    <location>
        <begin position="86"/>
        <end position="99"/>
    </location>
</feature>
<feature type="compositionally biased region" description="Basic and acidic residues" evidence="1">
    <location>
        <begin position="34"/>
        <end position="48"/>
    </location>
</feature>
<feature type="compositionally biased region" description="Basic and acidic residues" evidence="1">
    <location>
        <begin position="69"/>
        <end position="84"/>
    </location>
</feature>
<evidence type="ECO:0000313" key="3">
    <source>
        <dbReference type="Proteomes" id="UP001152795"/>
    </source>
</evidence>
<gene>
    <name evidence="2" type="ORF">PACLA_8A079969</name>
</gene>
<feature type="non-terminal residue" evidence="2">
    <location>
        <position position="145"/>
    </location>
</feature>
<keyword evidence="3" id="KW-1185">Reference proteome</keyword>
<evidence type="ECO:0000256" key="1">
    <source>
        <dbReference type="SAM" id="MobiDB-lite"/>
    </source>
</evidence>
<evidence type="ECO:0000313" key="2">
    <source>
        <dbReference type="EMBL" id="CAB4037163.1"/>
    </source>
</evidence>
<proteinExistence type="predicted"/>
<dbReference type="EMBL" id="CACRXK020022797">
    <property type="protein sequence ID" value="CAB4037163.1"/>
    <property type="molecule type" value="Genomic_DNA"/>
</dbReference>